<accession>A0A0F9PLE5</accession>
<proteinExistence type="predicted"/>
<dbReference type="SUPFAM" id="SSF52949">
    <property type="entry name" value="Macro domain-like"/>
    <property type="match status" value="1"/>
</dbReference>
<dbReference type="InterPro" id="IPR043472">
    <property type="entry name" value="Macro_dom-like"/>
</dbReference>
<dbReference type="Gene3D" id="3.40.220.10">
    <property type="entry name" value="Leucine Aminopeptidase, subunit E, domain 1"/>
    <property type="match status" value="1"/>
</dbReference>
<evidence type="ECO:0000313" key="2">
    <source>
        <dbReference type="EMBL" id="KKN25392.1"/>
    </source>
</evidence>
<protein>
    <recommendedName>
        <fullName evidence="1">Macro domain-containing protein</fullName>
    </recommendedName>
</protein>
<gene>
    <name evidence="2" type="ORF">LCGC14_0885240</name>
</gene>
<dbReference type="AlphaFoldDB" id="A0A0F9PLE5"/>
<dbReference type="EMBL" id="LAZR01002806">
    <property type="protein sequence ID" value="KKN25392.1"/>
    <property type="molecule type" value="Genomic_DNA"/>
</dbReference>
<reference evidence="2" key="1">
    <citation type="journal article" date="2015" name="Nature">
        <title>Complex archaea that bridge the gap between prokaryotes and eukaryotes.</title>
        <authorList>
            <person name="Spang A."/>
            <person name="Saw J.H."/>
            <person name="Jorgensen S.L."/>
            <person name="Zaremba-Niedzwiedzka K."/>
            <person name="Martijn J."/>
            <person name="Lind A.E."/>
            <person name="van Eijk R."/>
            <person name="Schleper C."/>
            <person name="Guy L."/>
            <person name="Ettema T.J."/>
        </authorList>
    </citation>
    <scope>NUCLEOTIDE SEQUENCE</scope>
</reference>
<dbReference type="PANTHER" id="PTHR11106:SF111">
    <property type="entry name" value="MACRO DOMAIN-CONTAINING PROTEIN"/>
    <property type="match status" value="1"/>
</dbReference>
<organism evidence="2">
    <name type="scientific">marine sediment metagenome</name>
    <dbReference type="NCBI Taxonomy" id="412755"/>
    <lineage>
        <taxon>unclassified sequences</taxon>
        <taxon>metagenomes</taxon>
        <taxon>ecological metagenomes</taxon>
    </lineage>
</organism>
<dbReference type="PANTHER" id="PTHR11106">
    <property type="entry name" value="GANGLIOSIDE INDUCED DIFFERENTIATION ASSOCIATED PROTEIN 2-RELATED"/>
    <property type="match status" value="1"/>
</dbReference>
<dbReference type="InterPro" id="IPR002589">
    <property type="entry name" value="Macro_dom"/>
</dbReference>
<feature type="domain" description="Macro" evidence="1">
    <location>
        <begin position="1"/>
        <end position="175"/>
    </location>
</feature>
<dbReference type="SMART" id="SM00506">
    <property type="entry name" value="A1pp"/>
    <property type="match status" value="1"/>
</dbReference>
<sequence length="176" mass="18871">MKELTVNKRKLKLIEGNIVLLDVEALVNAANKSLVLGGGVAGAIRSYGGPSIQEECYKIGPIQVGEAALTTAGNLKAKYVIHAAGPVSGEGSEEKKLHNATKNSLKIAEESKIKDIAFPAISTGIFGFPIEKCSEIMLKAAIEFMEKHDYPQEIIFCLYGLEAYSVFEKTLGKLAG</sequence>
<dbReference type="Pfam" id="PF01661">
    <property type="entry name" value="Macro"/>
    <property type="match status" value="1"/>
</dbReference>
<name>A0A0F9PLE5_9ZZZZ</name>
<comment type="caution">
    <text evidence="2">The sequence shown here is derived from an EMBL/GenBank/DDBJ whole genome shotgun (WGS) entry which is preliminary data.</text>
</comment>
<evidence type="ECO:0000259" key="1">
    <source>
        <dbReference type="PROSITE" id="PS51154"/>
    </source>
</evidence>
<dbReference type="PROSITE" id="PS51154">
    <property type="entry name" value="MACRO"/>
    <property type="match status" value="1"/>
</dbReference>